<reference evidence="16" key="2">
    <citation type="journal article" date="2015" name="J. Proteomics">
        <title>Sexual differences in the sialomes of the zebra tick, Rhipicephalus pulchellus.</title>
        <authorList>
            <person name="Tan A.W."/>
            <person name="Francischetti I.M."/>
            <person name="Slovak M."/>
            <person name="Kini R.M."/>
            <person name="Ribeiro J.M."/>
        </authorList>
    </citation>
    <scope>NUCLEOTIDE SEQUENCE</scope>
    <source>
        <tissue evidence="16">Salivary gland</tissue>
    </source>
</reference>
<evidence type="ECO:0000256" key="3">
    <source>
        <dbReference type="ARBA" id="ARBA00004679"/>
    </source>
</evidence>
<evidence type="ECO:0000256" key="14">
    <source>
        <dbReference type="ARBA" id="ARBA00048070"/>
    </source>
</evidence>
<dbReference type="Pfam" id="PF00365">
    <property type="entry name" value="PFK"/>
    <property type="match status" value="2"/>
</dbReference>
<keyword evidence="6" id="KW-0021">Allosteric enzyme</keyword>
<comment type="catalytic activity">
    <reaction evidence="14">
        <text>beta-D-fructose 6-phosphate + ATP = beta-D-fructose 1,6-bisphosphate + ADP + H(+)</text>
        <dbReference type="Rhea" id="RHEA:16109"/>
        <dbReference type="ChEBI" id="CHEBI:15378"/>
        <dbReference type="ChEBI" id="CHEBI:30616"/>
        <dbReference type="ChEBI" id="CHEBI:32966"/>
        <dbReference type="ChEBI" id="CHEBI:57634"/>
        <dbReference type="ChEBI" id="CHEBI:456216"/>
        <dbReference type="EC" id="2.7.1.11"/>
    </reaction>
</comment>
<dbReference type="InterPro" id="IPR035966">
    <property type="entry name" value="PKF_sf"/>
</dbReference>
<comment type="cofactor">
    <cofactor evidence="1">
        <name>Mg(2+)</name>
        <dbReference type="ChEBI" id="CHEBI:18420"/>
    </cofactor>
</comment>
<dbReference type="GO" id="GO:0005945">
    <property type="term" value="C:6-phosphofructokinase complex"/>
    <property type="evidence" value="ECO:0007669"/>
    <property type="project" value="UniProtKB-ARBA"/>
</dbReference>
<dbReference type="AlphaFoldDB" id="L7M105"/>
<sequence length="579" mass="64245">MGRHCGYLAIVAALASEADYVFIPELPPDDDWPNILCDKLIKEREHGKRLHIIILSEGAQDRQGKPITAEMVKKVVVEKVKQDTRITVLGHVQRGGSPSAFDRVLGCRMGAEAVLALFEAKPESEACVVSLDGNQAVRVPLMQCVEKTLAVAKCMANKEWQKAVQMRGKSFERNVQTYRMLTSVMPAKSEKSSAEGYRMAVMHVGAPCCGMNAAVRSFVRNCLNRGDVVFGIHDGVEGLMDGNIQSMAWHDVGGWVGQGGAFLGTKRTLPGNMIDRCVAKLREFKIQALLVIGGFEGYHTVLQFAEAREKYPELRIPMCVIPATISNNVPGTEFSLGADTALNEITEICDRIRQSAQGTKRRVFVVETMGGYCGYLATLAGLAGGADAAYIFEEHFGIKELMNDVLHMKVKMAEGVQRGLVLRNEKANENYTTDFIYRLYSEEGKEVFTARQNILGHMQQGGTPSPFDRNFGTKTATRAFEWLVLQLKATAKPDGTVNATSPETACLLGLIRRQYFFTPVQDLKSKTDWKHRIAKEEWWLSSVRDLLKIFAHHSVDYTTCTAVLKRLKTPEDEADGDRP</sequence>
<organism evidence="16">
    <name type="scientific">Rhipicephalus pulchellus</name>
    <name type="common">Yellow backed tick</name>
    <name type="synonym">Dermacentor pulchellus</name>
    <dbReference type="NCBI Taxonomy" id="72859"/>
    <lineage>
        <taxon>Eukaryota</taxon>
        <taxon>Metazoa</taxon>
        <taxon>Ecdysozoa</taxon>
        <taxon>Arthropoda</taxon>
        <taxon>Chelicerata</taxon>
        <taxon>Arachnida</taxon>
        <taxon>Acari</taxon>
        <taxon>Parasitiformes</taxon>
        <taxon>Ixodida</taxon>
        <taxon>Ixodoidea</taxon>
        <taxon>Ixodidae</taxon>
        <taxon>Rhipicephalinae</taxon>
        <taxon>Rhipicephalus</taxon>
        <taxon>Rhipicephalus</taxon>
    </lineage>
</organism>
<evidence type="ECO:0000256" key="1">
    <source>
        <dbReference type="ARBA" id="ARBA00001946"/>
    </source>
</evidence>
<dbReference type="InterPro" id="IPR009161">
    <property type="entry name" value="6-Pfructokinase_euk"/>
</dbReference>
<dbReference type="PRINTS" id="PR00476">
    <property type="entry name" value="PHFRCTKINASE"/>
</dbReference>
<evidence type="ECO:0000256" key="13">
    <source>
        <dbReference type="ARBA" id="ARBA00023152"/>
    </source>
</evidence>
<keyword evidence="7" id="KW-0808">Transferase</keyword>
<dbReference type="InterPro" id="IPR000023">
    <property type="entry name" value="Phosphofructokinase_dom"/>
</dbReference>
<proteinExistence type="evidence at transcript level"/>
<dbReference type="FunFam" id="3.40.50.460:FF:000008">
    <property type="entry name" value="ATP-dependent 6-phosphofructokinase"/>
    <property type="match status" value="1"/>
</dbReference>
<evidence type="ECO:0000256" key="11">
    <source>
        <dbReference type="ARBA" id="ARBA00022840"/>
    </source>
</evidence>
<evidence type="ECO:0000259" key="15">
    <source>
        <dbReference type="Pfam" id="PF00365"/>
    </source>
</evidence>
<comment type="subcellular location">
    <subcellularLocation>
        <location evidence="2">Cytoplasm</location>
    </subcellularLocation>
</comment>
<dbReference type="GO" id="GO:0048029">
    <property type="term" value="F:monosaccharide binding"/>
    <property type="evidence" value="ECO:0007669"/>
    <property type="project" value="TreeGrafter"/>
</dbReference>
<dbReference type="EMBL" id="GACK01008216">
    <property type="protein sequence ID" value="JAA56818.1"/>
    <property type="molecule type" value="mRNA"/>
</dbReference>
<dbReference type="GO" id="GO:0016208">
    <property type="term" value="F:AMP binding"/>
    <property type="evidence" value="ECO:0007669"/>
    <property type="project" value="TreeGrafter"/>
</dbReference>
<dbReference type="GO" id="GO:0070095">
    <property type="term" value="F:fructose-6-phosphate binding"/>
    <property type="evidence" value="ECO:0007669"/>
    <property type="project" value="TreeGrafter"/>
</dbReference>
<evidence type="ECO:0000256" key="10">
    <source>
        <dbReference type="ARBA" id="ARBA00022777"/>
    </source>
</evidence>
<name>L7M105_RHIPC</name>
<dbReference type="EC" id="2.7.1.11" evidence="4"/>
<dbReference type="PROSITE" id="PS00433">
    <property type="entry name" value="PHOSPHOFRUCTOKINASE"/>
    <property type="match status" value="2"/>
</dbReference>
<dbReference type="InterPro" id="IPR015912">
    <property type="entry name" value="Phosphofructokinase_CS"/>
</dbReference>
<dbReference type="GO" id="GO:0030388">
    <property type="term" value="P:fructose 1,6-bisphosphate metabolic process"/>
    <property type="evidence" value="ECO:0007669"/>
    <property type="project" value="TreeGrafter"/>
</dbReference>
<dbReference type="UniPathway" id="UPA00109">
    <property type="reaction ID" value="UER00182"/>
</dbReference>
<keyword evidence="12" id="KW-0460">Magnesium</keyword>
<reference evidence="16" key="1">
    <citation type="submission" date="2012-11" db="EMBL/GenBank/DDBJ databases">
        <authorList>
            <person name="Lucero-Rivera Y.E."/>
            <person name="Tovar-Ramirez D."/>
        </authorList>
    </citation>
    <scope>NUCLEOTIDE SEQUENCE</scope>
    <source>
        <tissue evidence="16">Salivary gland</tissue>
    </source>
</reference>
<dbReference type="GO" id="GO:0042802">
    <property type="term" value="F:identical protein binding"/>
    <property type="evidence" value="ECO:0007669"/>
    <property type="project" value="TreeGrafter"/>
</dbReference>
<accession>L7M105</accession>
<evidence type="ECO:0000256" key="12">
    <source>
        <dbReference type="ARBA" id="ARBA00022842"/>
    </source>
</evidence>
<keyword evidence="11" id="KW-0067">ATP-binding</keyword>
<keyword evidence="8" id="KW-0479">Metal-binding</keyword>
<dbReference type="GO" id="GO:0061621">
    <property type="term" value="P:canonical glycolysis"/>
    <property type="evidence" value="ECO:0007669"/>
    <property type="project" value="TreeGrafter"/>
</dbReference>
<feature type="domain" description="Phosphofructokinase" evidence="15">
    <location>
        <begin position="1"/>
        <end position="116"/>
    </location>
</feature>
<evidence type="ECO:0000313" key="16">
    <source>
        <dbReference type="EMBL" id="JAA56818.1"/>
    </source>
</evidence>
<evidence type="ECO:0000256" key="2">
    <source>
        <dbReference type="ARBA" id="ARBA00004496"/>
    </source>
</evidence>
<keyword evidence="5" id="KW-0963">Cytoplasm</keyword>
<evidence type="ECO:0000256" key="4">
    <source>
        <dbReference type="ARBA" id="ARBA00012055"/>
    </source>
</evidence>
<dbReference type="PANTHER" id="PTHR13697">
    <property type="entry name" value="PHOSPHOFRUCTOKINASE"/>
    <property type="match status" value="1"/>
</dbReference>
<dbReference type="Gene3D" id="3.40.50.450">
    <property type="match status" value="1"/>
</dbReference>
<protein>
    <recommendedName>
        <fullName evidence="4">6-phosphofructokinase</fullName>
        <ecNumber evidence="4">2.7.1.11</ecNumber>
    </recommendedName>
</protein>
<dbReference type="FunFam" id="3.40.50.450:FF:000064">
    <property type="entry name" value="Phosphofructokinase, platelet b"/>
    <property type="match status" value="1"/>
</dbReference>
<evidence type="ECO:0000256" key="6">
    <source>
        <dbReference type="ARBA" id="ARBA00022533"/>
    </source>
</evidence>
<dbReference type="GO" id="GO:0046872">
    <property type="term" value="F:metal ion binding"/>
    <property type="evidence" value="ECO:0007669"/>
    <property type="project" value="UniProtKB-KW"/>
</dbReference>
<keyword evidence="9" id="KW-0547">Nucleotide-binding</keyword>
<dbReference type="NCBIfam" id="TIGR02478">
    <property type="entry name" value="6PF1K_euk"/>
    <property type="match status" value="1"/>
</dbReference>
<evidence type="ECO:0000256" key="9">
    <source>
        <dbReference type="ARBA" id="ARBA00022741"/>
    </source>
</evidence>
<dbReference type="SUPFAM" id="SSF53784">
    <property type="entry name" value="Phosphofructokinase"/>
    <property type="match status" value="2"/>
</dbReference>
<dbReference type="InterPro" id="IPR022953">
    <property type="entry name" value="ATP_PFK"/>
</dbReference>
<feature type="domain" description="Phosphofructokinase" evidence="15">
    <location>
        <begin position="198"/>
        <end position="483"/>
    </location>
</feature>
<dbReference type="GO" id="GO:0005524">
    <property type="term" value="F:ATP binding"/>
    <property type="evidence" value="ECO:0007669"/>
    <property type="project" value="UniProtKB-KW"/>
</dbReference>
<evidence type="ECO:0000256" key="7">
    <source>
        <dbReference type="ARBA" id="ARBA00022679"/>
    </source>
</evidence>
<keyword evidence="10 16" id="KW-0418">Kinase</keyword>
<evidence type="ECO:0000256" key="5">
    <source>
        <dbReference type="ARBA" id="ARBA00022490"/>
    </source>
</evidence>
<dbReference type="PANTHER" id="PTHR13697:SF4">
    <property type="entry name" value="ATP-DEPENDENT 6-PHOSPHOFRUCTOKINASE"/>
    <property type="match status" value="1"/>
</dbReference>
<dbReference type="GO" id="GO:0003872">
    <property type="term" value="F:6-phosphofructokinase activity"/>
    <property type="evidence" value="ECO:0007669"/>
    <property type="project" value="UniProtKB-EC"/>
</dbReference>
<evidence type="ECO:0000256" key="8">
    <source>
        <dbReference type="ARBA" id="ARBA00022723"/>
    </source>
</evidence>
<comment type="pathway">
    <text evidence="3">Carbohydrate degradation; glycolysis; D-glyceraldehyde 3-phosphate and glycerone phosphate from D-glucose: step 3/4.</text>
</comment>
<keyword evidence="13" id="KW-0324">Glycolysis</keyword>
<dbReference type="GO" id="GO:0006002">
    <property type="term" value="P:fructose 6-phosphate metabolic process"/>
    <property type="evidence" value="ECO:0007669"/>
    <property type="project" value="InterPro"/>
</dbReference>
<dbReference type="Gene3D" id="3.40.50.460">
    <property type="entry name" value="Phosphofructokinase domain"/>
    <property type="match status" value="2"/>
</dbReference>